<evidence type="ECO:0000313" key="2">
    <source>
        <dbReference type="Proteomes" id="UP000320455"/>
    </source>
</evidence>
<keyword evidence="2" id="KW-1185">Reference proteome</keyword>
<sequence length="127" mass="13756">MDNAVDGLSVITSNGQADSVSGALYRKDLLASMSKPIVTDPELSSLIDDLYRDGAKIGSGSTADAVRYEMRTGEMVGGRSHSQKAQDYIRALQRWGNENDGNPNVSSIDKDYARKVIEDMKNALKGD</sequence>
<comment type="caution">
    <text evidence="1">The sequence shown here is derived from an EMBL/GenBank/DDBJ whole genome shotgun (WGS) entry which is preliminary data.</text>
</comment>
<dbReference type="AlphaFoldDB" id="A0ABD7S3V2"/>
<name>A0ABD7S3V2_XANVA</name>
<evidence type="ECO:0000313" key="1">
    <source>
        <dbReference type="EMBL" id="TWQ45788.1"/>
    </source>
</evidence>
<reference evidence="2" key="1">
    <citation type="journal article" date="2020" name="Phytopathology">
        <title>Genomic acquisitions in emerging populations of Xanthomonas vasicola pv. vasculorum infecting corn in the U.S. and Argentina.</title>
        <authorList>
            <person name="Perez-Quintero A.L."/>
        </authorList>
    </citation>
    <scope>NUCLEOTIDE SEQUENCE [LARGE SCALE GENOMIC DNA]</scope>
    <source>
        <strain evidence="2">Xvh-L</strain>
    </source>
</reference>
<dbReference type="EMBL" id="VOCK01000194">
    <property type="protein sequence ID" value="TWQ45788.1"/>
    <property type="molecule type" value="Genomic_DNA"/>
</dbReference>
<protein>
    <recommendedName>
        <fullName evidence="3">Hemagglutinin</fullName>
    </recommendedName>
</protein>
<organism evidence="1 2">
    <name type="scientific">Xanthomonas vasicola</name>
    <dbReference type="NCBI Taxonomy" id="56459"/>
    <lineage>
        <taxon>Bacteria</taxon>
        <taxon>Pseudomonadati</taxon>
        <taxon>Pseudomonadota</taxon>
        <taxon>Gammaproteobacteria</taxon>
        <taxon>Lysobacterales</taxon>
        <taxon>Lysobacteraceae</taxon>
        <taxon>Xanthomonas</taxon>
    </lineage>
</organism>
<accession>A0ABD7S3V2</accession>
<dbReference type="Proteomes" id="UP000320455">
    <property type="component" value="Unassembled WGS sequence"/>
</dbReference>
<gene>
    <name evidence="1" type="ORF">FQK01_24500</name>
</gene>
<proteinExistence type="predicted"/>
<evidence type="ECO:0008006" key="3">
    <source>
        <dbReference type="Google" id="ProtNLM"/>
    </source>
</evidence>